<evidence type="ECO:0000313" key="2">
    <source>
        <dbReference type="EMBL" id="OGL85710.1"/>
    </source>
</evidence>
<accession>A0A1F7V5E8</accession>
<dbReference type="EMBL" id="MGEM01000002">
    <property type="protein sequence ID" value="OGL85710.1"/>
    <property type="molecule type" value="Genomic_DNA"/>
</dbReference>
<organism evidence="2 3">
    <name type="scientific">Candidatus Uhrbacteria bacterium RIFCSPLOWO2_01_FULL_55_36</name>
    <dbReference type="NCBI Taxonomy" id="1802404"/>
    <lineage>
        <taxon>Bacteria</taxon>
        <taxon>Candidatus Uhriibacteriota</taxon>
    </lineage>
</organism>
<evidence type="ECO:0000313" key="3">
    <source>
        <dbReference type="Proteomes" id="UP000177704"/>
    </source>
</evidence>
<reference evidence="2 3" key="1">
    <citation type="journal article" date="2016" name="Nat. Commun.">
        <title>Thousands of microbial genomes shed light on interconnected biogeochemical processes in an aquifer system.</title>
        <authorList>
            <person name="Anantharaman K."/>
            <person name="Brown C.T."/>
            <person name="Hug L.A."/>
            <person name="Sharon I."/>
            <person name="Castelle C.J."/>
            <person name="Probst A.J."/>
            <person name="Thomas B.C."/>
            <person name="Singh A."/>
            <person name="Wilkins M.J."/>
            <person name="Karaoz U."/>
            <person name="Brodie E.L."/>
            <person name="Williams K.H."/>
            <person name="Hubbard S.S."/>
            <person name="Banfield J.F."/>
        </authorList>
    </citation>
    <scope>NUCLEOTIDE SEQUENCE [LARGE SCALE GENOMIC DNA]</scope>
</reference>
<name>A0A1F7V5E8_9BACT</name>
<sequence length="495" mass="53951">MALAPLPAQAQGCCACINRATSIDGKISLCFDASKGMTKEGCKEAANSWEAYWKTYTDIMFGINDFIKTQNGNQYFCFWEGNKACGEIIFKDGNQCPNTYAGALAAKLSESLNVKFDEREPLCFKPSVSIPGTDFLVGARDPECPGGGIKIDATLLAKYIAGIYYFIISSIGILAVVGIMIGGFQYLMAAGSPEKISSAKTSITSAIIGLIIALTSYLLFNTINPDIVNLRTSGLKSVNEINWETFQAGMQSEEGRQDLIDQKCEDTLAALINAREGGLDPIFQITASDTRMHEQTFFALNKMANSNFKVQMGMAGSFTFKQWVESIGAEFVTITSAYRLTEKQFQLKQCYDYRIAASKDETSPCPYNCSSCNYAAEPNCNSAHVSGFGLDICINTKENDKNNARCDFIKDTGGDPCLKGFPGCNGFRIPDAPDNQAILQQFMAAAGFGLLKCEWWHFDAPARVSWWGNKAASVYRKAGGGSETYIKCGSAAEKE</sequence>
<dbReference type="Pfam" id="PF18895">
    <property type="entry name" value="T4SS_pilin"/>
    <property type="match status" value="1"/>
</dbReference>
<keyword evidence="1" id="KW-0472">Membrane</keyword>
<proteinExistence type="predicted"/>
<dbReference type="Proteomes" id="UP000177704">
    <property type="component" value="Unassembled WGS sequence"/>
</dbReference>
<dbReference type="AlphaFoldDB" id="A0A1F7V5E8"/>
<evidence type="ECO:0000256" key="1">
    <source>
        <dbReference type="SAM" id="Phobius"/>
    </source>
</evidence>
<comment type="caution">
    <text evidence="2">The sequence shown here is derived from an EMBL/GenBank/DDBJ whole genome shotgun (WGS) entry which is preliminary data.</text>
</comment>
<dbReference type="Gene3D" id="3.30.1380.10">
    <property type="match status" value="1"/>
</dbReference>
<feature type="transmembrane region" description="Helical" evidence="1">
    <location>
        <begin position="201"/>
        <end position="220"/>
    </location>
</feature>
<keyword evidence="1" id="KW-0812">Transmembrane</keyword>
<gene>
    <name evidence="2" type="ORF">A3B36_02420</name>
</gene>
<protein>
    <recommendedName>
        <fullName evidence="4">D-Ala-D-Ala dipeptidase</fullName>
    </recommendedName>
</protein>
<evidence type="ECO:0008006" key="4">
    <source>
        <dbReference type="Google" id="ProtNLM"/>
    </source>
</evidence>
<feature type="transmembrane region" description="Helical" evidence="1">
    <location>
        <begin position="163"/>
        <end position="189"/>
    </location>
</feature>
<keyword evidence="1" id="KW-1133">Transmembrane helix</keyword>
<dbReference type="InterPro" id="IPR043993">
    <property type="entry name" value="T4SS_pilin"/>
</dbReference>
<dbReference type="SUPFAM" id="SSF55166">
    <property type="entry name" value="Hedgehog/DD-peptidase"/>
    <property type="match status" value="1"/>
</dbReference>
<dbReference type="InterPro" id="IPR009045">
    <property type="entry name" value="Zn_M74/Hedgehog-like"/>
</dbReference>